<dbReference type="AlphaFoldDB" id="A0A512MGD0"/>
<evidence type="ECO:0000313" key="2">
    <source>
        <dbReference type="EMBL" id="GEP45800.1"/>
    </source>
</evidence>
<evidence type="ECO:0000256" key="1">
    <source>
        <dbReference type="SAM" id="Phobius"/>
    </source>
</evidence>
<proteinExistence type="predicted"/>
<dbReference type="Proteomes" id="UP000321577">
    <property type="component" value="Unassembled WGS sequence"/>
</dbReference>
<organism evidence="2 3">
    <name type="scientific">Brevifollis gellanilyticus</name>
    <dbReference type="NCBI Taxonomy" id="748831"/>
    <lineage>
        <taxon>Bacteria</taxon>
        <taxon>Pseudomonadati</taxon>
        <taxon>Verrucomicrobiota</taxon>
        <taxon>Verrucomicrobiia</taxon>
        <taxon>Verrucomicrobiales</taxon>
        <taxon>Verrucomicrobiaceae</taxon>
    </lineage>
</organism>
<keyword evidence="1" id="KW-0812">Transmembrane</keyword>
<dbReference type="EMBL" id="BKAG01000059">
    <property type="protein sequence ID" value="GEP45800.1"/>
    <property type="molecule type" value="Genomic_DNA"/>
</dbReference>
<reference evidence="2 3" key="1">
    <citation type="submission" date="2019-07" db="EMBL/GenBank/DDBJ databases">
        <title>Whole genome shotgun sequence of Brevifollis gellanilyticus NBRC 108608.</title>
        <authorList>
            <person name="Hosoyama A."/>
            <person name="Uohara A."/>
            <person name="Ohji S."/>
            <person name="Ichikawa N."/>
        </authorList>
    </citation>
    <scope>NUCLEOTIDE SEQUENCE [LARGE SCALE GENOMIC DNA]</scope>
    <source>
        <strain evidence="2 3">NBRC 108608</strain>
    </source>
</reference>
<accession>A0A512MGD0</accession>
<sequence length="142" mass="15952">MEPLSPNDPLWNLLGKTKKAEPRPNFVQNVVRAARQTPQDRGMLSWFKGWWQDQEHGHVTVVWAAVAAVIMAGLVFTLPSENAEPQVAVQPVPVVQEPAVTEGDFLVPEFETQWENLTQMGDLVAVQDTSELTDSEIRMLLY</sequence>
<name>A0A512MGD0_9BACT</name>
<dbReference type="OrthoDB" id="191263at2"/>
<feature type="transmembrane region" description="Helical" evidence="1">
    <location>
        <begin position="60"/>
        <end position="78"/>
    </location>
</feature>
<gene>
    <name evidence="2" type="ORF">BGE01nite_50910</name>
</gene>
<keyword evidence="1" id="KW-1133">Transmembrane helix</keyword>
<keyword evidence="3" id="KW-1185">Reference proteome</keyword>
<dbReference type="RefSeq" id="WP_146855020.1">
    <property type="nucleotide sequence ID" value="NZ_BKAG01000059.1"/>
</dbReference>
<comment type="caution">
    <text evidence="2">The sequence shown here is derived from an EMBL/GenBank/DDBJ whole genome shotgun (WGS) entry which is preliminary data.</text>
</comment>
<keyword evidence="1" id="KW-0472">Membrane</keyword>
<evidence type="ECO:0000313" key="3">
    <source>
        <dbReference type="Proteomes" id="UP000321577"/>
    </source>
</evidence>
<protein>
    <submittedName>
        <fullName evidence="2">Uncharacterized protein</fullName>
    </submittedName>
</protein>